<name>A0AAV8XMD6_9CUCU</name>
<dbReference type="AlphaFoldDB" id="A0AAV8XMD6"/>
<evidence type="ECO:0000256" key="1">
    <source>
        <dbReference type="SAM" id="MobiDB-lite"/>
    </source>
</evidence>
<dbReference type="InterPro" id="IPR057945">
    <property type="entry name" value="TPR_ZSWIM8"/>
</dbReference>
<evidence type="ECO:0000313" key="3">
    <source>
        <dbReference type="EMBL" id="KAJ8939598.1"/>
    </source>
</evidence>
<reference evidence="3" key="1">
    <citation type="journal article" date="2023" name="Insect Mol. Biol.">
        <title>Genome sequencing provides insights into the evolution of gene families encoding plant cell wall-degrading enzymes in longhorned beetles.</title>
        <authorList>
            <person name="Shin N.R."/>
            <person name="Okamura Y."/>
            <person name="Kirsch R."/>
            <person name="Pauchet Y."/>
        </authorList>
    </citation>
    <scope>NUCLEOTIDE SEQUENCE</scope>
    <source>
        <strain evidence="3">AMC_N1</strain>
    </source>
</reference>
<gene>
    <name evidence="3" type="ORF">NQ318_010605</name>
</gene>
<evidence type="ECO:0000259" key="2">
    <source>
        <dbReference type="Pfam" id="PF25572"/>
    </source>
</evidence>
<dbReference type="GO" id="GO:0031462">
    <property type="term" value="C:Cul2-RING ubiquitin ligase complex"/>
    <property type="evidence" value="ECO:0007669"/>
    <property type="project" value="TreeGrafter"/>
</dbReference>
<proteinExistence type="predicted"/>
<dbReference type="PANTHER" id="PTHR22619:SF1">
    <property type="entry name" value="ZINC FINGER SWIM DOMAIN-CONTAINING PROTEIN 8"/>
    <property type="match status" value="1"/>
</dbReference>
<feature type="compositionally biased region" description="Low complexity" evidence="1">
    <location>
        <begin position="211"/>
        <end position="226"/>
    </location>
</feature>
<accession>A0AAV8XMD6</accession>
<sequence length="226" mass="24551">MFSGTTGTPYPSSRSLRRSAWLVSRSSSGGSTSKVALLSGSSGYGGSGGGKHNNVNSNTHASQHACSSLCDEVVVLWRLAALNPGLAPTERDMLHSQFTTWHMKILEKVSKCRNSMSSSQSNYNKNSSSLKMDLEVFTGFKPAIEACYLDWDDYPMPGITYTQDINPMYHCPFTCFRHGADSSRGESQVTQVNSSKAVLNCEHPHAHASHPTTKNKINITTTPTLG</sequence>
<feature type="domain" description="ZSWIM8 TPR repeats" evidence="2">
    <location>
        <begin position="46"/>
        <end position="149"/>
    </location>
</feature>
<dbReference type="EMBL" id="JAPWTK010000481">
    <property type="protein sequence ID" value="KAJ8939598.1"/>
    <property type="molecule type" value="Genomic_DNA"/>
</dbReference>
<comment type="caution">
    <text evidence="3">The sequence shown here is derived from an EMBL/GenBank/DDBJ whole genome shotgun (WGS) entry which is preliminary data.</text>
</comment>
<organism evidence="3 4">
    <name type="scientific">Aromia moschata</name>
    <dbReference type="NCBI Taxonomy" id="1265417"/>
    <lineage>
        <taxon>Eukaryota</taxon>
        <taxon>Metazoa</taxon>
        <taxon>Ecdysozoa</taxon>
        <taxon>Arthropoda</taxon>
        <taxon>Hexapoda</taxon>
        <taxon>Insecta</taxon>
        <taxon>Pterygota</taxon>
        <taxon>Neoptera</taxon>
        <taxon>Endopterygota</taxon>
        <taxon>Coleoptera</taxon>
        <taxon>Polyphaga</taxon>
        <taxon>Cucujiformia</taxon>
        <taxon>Chrysomeloidea</taxon>
        <taxon>Cerambycidae</taxon>
        <taxon>Cerambycinae</taxon>
        <taxon>Callichromatini</taxon>
        <taxon>Aromia</taxon>
    </lineage>
</organism>
<dbReference type="PANTHER" id="PTHR22619">
    <property type="entry name" value="ZINC FINGER SWIM DOMAIN CONTAINING PROTEIN 4, 5, 6"/>
    <property type="match status" value="1"/>
</dbReference>
<dbReference type="Pfam" id="PF25572">
    <property type="entry name" value="TPR_ZSWIM8"/>
    <property type="match status" value="1"/>
</dbReference>
<feature type="region of interest" description="Disordered" evidence="1">
    <location>
        <begin position="205"/>
        <end position="226"/>
    </location>
</feature>
<dbReference type="Proteomes" id="UP001162162">
    <property type="component" value="Unassembled WGS sequence"/>
</dbReference>
<keyword evidence="4" id="KW-1185">Reference proteome</keyword>
<evidence type="ECO:0000313" key="4">
    <source>
        <dbReference type="Proteomes" id="UP001162162"/>
    </source>
</evidence>
<protein>
    <recommendedName>
        <fullName evidence="2">ZSWIM8 TPR repeats domain-containing protein</fullName>
    </recommendedName>
</protein>